<dbReference type="AlphaFoldDB" id="A0A0F9SGM5"/>
<evidence type="ECO:0000313" key="1">
    <source>
        <dbReference type="EMBL" id="KKN36126.1"/>
    </source>
</evidence>
<name>A0A0F9SGM5_9ZZZZ</name>
<dbReference type="EMBL" id="LAZR01001987">
    <property type="protein sequence ID" value="KKN36126.1"/>
    <property type="molecule type" value="Genomic_DNA"/>
</dbReference>
<accession>A0A0F9SGM5</accession>
<protein>
    <submittedName>
        <fullName evidence="1">Uncharacterized protein</fullName>
    </submittedName>
</protein>
<sequence>MKSIYSYISPYIRSLERERDELLNRLLEANRIRPLYDYGAEEETARAGEQKEPIQAYPMGQQAALNELSRLSQEDAKAMYRQEMERRERVKANGGKDAT</sequence>
<proteinExistence type="predicted"/>
<reference evidence="1" key="1">
    <citation type="journal article" date="2015" name="Nature">
        <title>Complex archaea that bridge the gap between prokaryotes and eukaryotes.</title>
        <authorList>
            <person name="Spang A."/>
            <person name="Saw J.H."/>
            <person name="Jorgensen S.L."/>
            <person name="Zaremba-Niedzwiedzka K."/>
            <person name="Martijn J."/>
            <person name="Lind A.E."/>
            <person name="van Eijk R."/>
            <person name="Schleper C."/>
            <person name="Guy L."/>
            <person name="Ettema T.J."/>
        </authorList>
    </citation>
    <scope>NUCLEOTIDE SEQUENCE</scope>
</reference>
<organism evidence="1">
    <name type="scientific">marine sediment metagenome</name>
    <dbReference type="NCBI Taxonomy" id="412755"/>
    <lineage>
        <taxon>unclassified sequences</taxon>
        <taxon>metagenomes</taxon>
        <taxon>ecological metagenomes</taxon>
    </lineage>
</organism>
<comment type="caution">
    <text evidence="1">The sequence shown here is derived from an EMBL/GenBank/DDBJ whole genome shotgun (WGS) entry which is preliminary data.</text>
</comment>
<gene>
    <name evidence="1" type="ORF">LCGC14_0776700</name>
</gene>